<dbReference type="AlphaFoldDB" id="A0A1X7KSR8"/>
<dbReference type="EMBL" id="FXAY01000005">
    <property type="protein sequence ID" value="SMG43910.1"/>
    <property type="molecule type" value="Genomic_DNA"/>
</dbReference>
<proteinExistence type="predicted"/>
<dbReference type="InterPro" id="IPR009057">
    <property type="entry name" value="Homeodomain-like_sf"/>
</dbReference>
<dbReference type="OrthoDB" id="3193022at2"/>
<dbReference type="PROSITE" id="PS50977">
    <property type="entry name" value="HTH_TETR_2"/>
    <property type="match status" value="1"/>
</dbReference>
<keyword evidence="1 2" id="KW-0238">DNA-binding</keyword>
<protein>
    <submittedName>
        <fullName evidence="4">Transcriptional regulator, TetR family</fullName>
    </submittedName>
</protein>
<evidence type="ECO:0000256" key="2">
    <source>
        <dbReference type="PROSITE-ProRule" id="PRU00335"/>
    </source>
</evidence>
<dbReference type="Proteomes" id="UP000193244">
    <property type="component" value="Unassembled WGS sequence"/>
</dbReference>
<sequence length="199" mass="21451">MDSRQKKTRARLASAVLSLAADRQASEITASEIAITAEINRSTFYQHAASPAALLESVLRTELDELRCTHLGEADLTTARQASEAIRHVTVAVLQHVDSHDAIYIRGLGESSGSASLQPMLSQHFAASIGLLLDRHAVSVPDSTPALPDGFMADAAARFIADGTVGALAVWLSTPRPRSTETFMTAYRTFLPSWWPLPV</sequence>
<gene>
    <name evidence="4" type="ORF">SAMN06296010_2820</name>
</gene>
<accession>A0A1X7KSR8</accession>
<dbReference type="STRING" id="150121.SAMN06296010_2820"/>
<organism evidence="4 5">
    <name type="scientific">Agreia pratensis</name>
    <dbReference type="NCBI Taxonomy" id="150121"/>
    <lineage>
        <taxon>Bacteria</taxon>
        <taxon>Bacillati</taxon>
        <taxon>Actinomycetota</taxon>
        <taxon>Actinomycetes</taxon>
        <taxon>Micrococcales</taxon>
        <taxon>Microbacteriaceae</taxon>
        <taxon>Agreia</taxon>
    </lineage>
</organism>
<feature type="domain" description="HTH tetR-type" evidence="3">
    <location>
        <begin position="6"/>
        <end position="66"/>
    </location>
</feature>
<dbReference type="GO" id="GO:0003677">
    <property type="term" value="F:DNA binding"/>
    <property type="evidence" value="ECO:0007669"/>
    <property type="project" value="UniProtKB-UniRule"/>
</dbReference>
<name>A0A1X7KSR8_9MICO</name>
<evidence type="ECO:0000259" key="3">
    <source>
        <dbReference type="PROSITE" id="PS50977"/>
    </source>
</evidence>
<reference evidence="5" key="1">
    <citation type="submission" date="2017-04" db="EMBL/GenBank/DDBJ databases">
        <authorList>
            <person name="Varghese N."/>
            <person name="Submissions S."/>
        </authorList>
    </citation>
    <scope>NUCLEOTIDE SEQUENCE [LARGE SCALE GENOMIC DNA]</scope>
    <source>
        <strain evidence="5">VKM Ac-2510</strain>
    </source>
</reference>
<keyword evidence="5" id="KW-1185">Reference proteome</keyword>
<evidence type="ECO:0000313" key="4">
    <source>
        <dbReference type="EMBL" id="SMG43910.1"/>
    </source>
</evidence>
<dbReference type="InterPro" id="IPR001647">
    <property type="entry name" value="HTH_TetR"/>
</dbReference>
<evidence type="ECO:0000313" key="5">
    <source>
        <dbReference type="Proteomes" id="UP000193244"/>
    </source>
</evidence>
<dbReference type="Gene3D" id="1.10.357.10">
    <property type="entry name" value="Tetracycline Repressor, domain 2"/>
    <property type="match status" value="1"/>
</dbReference>
<feature type="DNA-binding region" description="H-T-H motif" evidence="2">
    <location>
        <begin position="29"/>
        <end position="48"/>
    </location>
</feature>
<dbReference type="SUPFAM" id="SSF46689">
    <property type="entry name" value="Homeodomain-like"/>
    <property type="match status" value="1"/>
</dbReference>
<dbReference type="RefSeq" id="WP_085487082.1">
    <property type="nucleotide sequence ID" value="NZ_FXAY01000005.1"/>
</dbReference>
<evidence type="ECO:0000256" key="1">
    <source>
        <dbReference type="ARBA" id="ARBA00023125"/>
    </source>
</evidence>